<accession>A0A0X1KKA9</accession>
<keyword evidence="3" id="KW-0067">ATP-binding</keyword>
<sequence>MRSLLECSGLSKTYGRGKSAVRALDNVSFTLTEGISYILGPNGSGKSTLIKILAGLIRPDSGEVRIKGLPLGEYPPKQIGFAFEKPVLHPRLVVGEHIRDVATYRGEDNSEDLIQIFGLDWVKNKRFGELSMGYKRRFLVALAFAGLPDVVFLDEPFSNVDIVAKMEIMEGIKTLQREKGTDVVIVSHVFDNIPKIDSMVVLYGGKVIANLIGDEIRLLRKVRFIFPDEVVENDLKRAVQLIQAGKEPKAVECVGVEEGIMELLKRSSEEA</sequence>
<keyword evidence="2" id="KW-0547">Nucleotide-binding</keyword>
<evidence type="ECO:0000256" key="1">
    <source>
        <dbReference type="ARBA" id="ARBA00022448"/>
    </source>
</evidence>
<evidence type="ECO:0000259" key="4">
    <source>
        <dbReference type="PROSITE" id="PS50893"/>
    </source>
</evidence>
<dbReference type="STRING" id="1432656.X802_05615"/>
<dbReference type="InterPro" id="IPR051782">
    <property type="entry name" value="ABC_Transporter_VariousFunc"/>
</dbReference>
<protein>
    <submittedName>
        <fullName evidence="5">ABC transporter</fullName>
    </submittedName>
</protein>
<gene>
    <name evidence="5" type="ORF">X802_05615</name>
</gene>
<dbReference type="InterPro" id="IPR003439">
    <property type="entry name" value="ABC_transporter-like_ATP-bd"/>
</dbReference>
<dbReference type="CDD" id="cd03230">
    <property type="entry name" value="ABC_DR_subfamily_A"/>
    <property type="match status" value="1"/>
</dbReference>
<feature type="domain" description="ABC transporter" evidence="4">
    <location>
        <begin position="5"/>
        <end position="229"/>
    </location>
</feature>
<evidence type="ECO:0000256" key="3">
    <source>
        <dbReference type="ARBA" id="ARBA00022840"/>
    </source>
</evidence>
<dbReference type="PANTHER" id="PTHR42939">
    <property type="entry name" value="ABC TRANSPORTER ATP-BINDING PROTEIN ALBC-RELATED"/>
    <property type="match status" value="1"/>
</dbReference>
<dbReference type="PANTHER" id="PTHR42939:SF1">
    <property type="entry name" value="ABC TRANSPORTER ATP-BINDING PROTEIN ALBC-RELATED"/>
    <property type="match status" value="1"/>
</dbReference>
<dbReference type="KEGG" id="tgy:X802_05615"/>
<organism evidence="5 6">
    <name type="scientific">Thermococcus guaymasensis DSM 11113</name>
    <dbReference type="NCBI Taxonomy" id="1432656"/>
    <lineage>
        <taxon>Archaea</taxon>
        <taxon>Methanobacteriati</taxon>
        <taxon>Methanobacteriota</taxon>
        <taxon>Thermococci</taxon>
        <taxon>Thermococcales</taxon>
        <taxon>Thermococcaceae</taxon>
        <taxon>Thermococcus</taxon>
    </lineage>
</organism>
<dbReference type="Pfam" id="PF00005">
    <property type="entry name" value="ABC_tran"/>
    <property type="match status" value="1"/>
</dbReference>
<dbReference type="Proteomes" id="UP000062043">
    <property type="component" value="Chromosome"/>
</dbReference>
<dbReference type="SMART" id="SM00382">
    <property type="entry name" value="AAA"/>
    <property type="match status" value="1"/>
</dbReference>
<keyword evidence="1" id="KW-0813">Transport</keyword>
<dbReference type="PATRIC" id="fig|1432656.3.peg.1090"/>
<dbReference type="PROSITE" id="PS50893">
    <property type="entry name" value="ABC_TRANSPORTER_2"/>
    <property type="match status" value="1"/>
</dbReference>
<name>A0A0X1KKA9_9EURY</name>
<dbReference type="AlphaFoldDB" id="A0A0X1KKA9"/>
<dbReference type="GO" id="GO:0005524">
    <property type="term" value="F:ATP binding"/>
    <property type="evidence" value="ECO:0007669"/>
    <property type="project" value="UniProtKB-KW"/>
</dbReference>
<reference evidence="5 6" key="1">
    <citation type="submission" date="2014-01" db="EMBL/GenBank/DDBJ databases">
        <title>Genome sequencing of Thermococcus guaymasensis.</title>
        <authorList>
            <person name="Zhang X."/>
            <person name="Alvare G."/>
            <person name="Fristensky B."/>
            <person name="Chen L."/>
            <person name="Suen T."/>
            <person name="Chen Q."/>
            <person name="Ma K."/>
        </authorList>
    </citation>
    <scope>NUCLEOTIDE SEQUENCE [LARGE SCALE GENOMIC DNA]</scope>
    <source>
        <strain evidence="5 6">DSM 11113</strain>
    </source>
</reference>
<dbReference type="InterPro" id="IPR027417">
    <property type="entry name" value="P-loop_NTPase"/>
</dbReference>
<dbReference type="EMBL" id="CP007140">
    <property type="protein sequence ID" value="AJC71701.1"/>
    <property type="molecule type" value="Genomic_DNA"/>
</dbReference>
<keyword evidence="6" id="KW-1185">Reference proteome</keyword>
<dbReference type="SUPFAM" id="SSF52540">
    <property type="entry name" value="P-loop containing nucleoside triphosphate hydrolases"/>
    <property type="match status" value="1"/>
</dbReference>
<dbReference type="InterPro" id="IPR003593">
    <property type="entry name" value="AAA+_ATPase"/>
</dbReference>
<dbReference type="Gene3D" id="3.40.50.300">
    <property type="entry name" value="P-loop containing nucleotide triphosphate hydrolases"/>
    <property type="match status" value="1"/>
</dbReference>
<dbReference type="GO" id="GO:0016887">
    <property type="term" value="F:ATP hydrolysis activity"/>
    <property type="evidence" value="ECO:0007669"/>
    <property type="project" value="InterPro"/>
</dbReference>
<proteinExistence type="predicted"/>
<evidence type="ECO:0000256" key="2">
    <source>
        <dbReference type="ARBA" id="ARBA00022741"/>
    </source>
</evidence>
<evidence type="ECO:0000313" key="6">
    <source>
        <dbReference type="Proteomes" id="UP000062043"/>
    </source>
</evidence>
<evidence type="ECO:0000313" key="5">
    <source>
        <dbReference type="EMBL" id="AJC71701.1"/>
    </source>
</evidence>